<dbReference type="PANTHER" id="PTHR12526">
    <property type="entry name" value="GLYCOSYLTRANSFERASE"/>
    <property type="match status" value="1"/>
</dbReference>
<dbReference type="SUPFAM" id="SSF53756">
    <property type="entry name" value="UDP-Glycosyltransferase/glycogen phosphorylase"/>
    <property type="match status" value="1"/>
</dbReference>
<accession>A0ABP8FH57</accession>
<dbReference type="CDD" id="cd03801">
    <property type="entry name" value="GT4_PimA-like"/>
    <property type="match status" value="1"/>
</dbReference>
<feature type="domain" description="Glycosyltransferase subfamily 4-like N-terminal" evidence="2">
    <location>
        <begin position="15"/>
        <end position="183"/>
    </location>
</feature>
<dbReference type="InterPro" id="IPR001296">
    <property type="entry name" value="Glyco_trans_1"/>
</dbReference>
<comment type="caution">
    <text evidence="3">The sequence shown here is derived from an EMBL/GenBank/DDBJ whole genome shotgun (WGS) entry which is preliminary data.</text>
</comment>
<name>A0ABP8FH57_9BACT</name>
<dbReference type="EMBL" id="BAABGX010000002">
    <property type="protein sequence ID" value="GAA4303696.1"/>
    <property type="molecule type" value="Genomic_DNA"/>
</dbReference>
<dbReference type="RefSeq" id="WP_345164545.1">
    <property type="nucleotide sequence ID" value="NZ_BAABGX010000002.1"/>
</dbReference>
<reference evidence="4" key="1">
    <citation type="journal article" date="2019" name="Int. J. Syst. Evol. Microbiol.">
        <title>The Global Catalogue of Microorganisms (GCM) 10K type strain sequencing project: providing services to taxonomists for standard genome sequencing and annotation.</title>
        <authorList>
            <consortium name="The Broad Institute Genomics Platform"/>
            <consortium name="The Broad Institute Genome Sequencing Center for Infectious Disease"/>
            <person name="Wu L."/>
            <person name="Ma J."/>
        </authorList>
    </citation>
    <scope>NUCLEOTIDE SEQUENCE [LARGE SCALE GENOMIC DNA]</scope>
    <source>
        <strain evidence="4">JCM 17917</strain>
    </source>
</reference>
<evidence type="ECO:0000259" key="2">
    <source>
        <dbReference type="Pfam" id="PF13439"/>
    </source>
</evidence>
<feature type="domain" description="Glycosyl transferase family 1" evidence="1">
    <location>
        <begin position="187"/>
        <end position="348"/>
    </location>
</feature>
<proteinExistence type="predicted"/>
<evidence type="ECO:0000313" key="3">
    <source>
        <dbReference type="EMBL" id="GAA4303696.1"/>
    </source>
</evidence>
<dbReference type="Proteomes" id="UP001501844">
    <property type="component" value="Unassembled WGS sequence"/>
</dbReference>
<sequence length="395" mass="44829">MKVLHFCHSFSPLSETFIYDLILQLDDVGIKNMICAKKRENDIERPYSDVSIVAQNDSINNFSKVYNKLKTLFVTDAGKINWLKRERDAVRNNCSFQSVDVVHAHFGPQGCIIHPVVEEYNIPLVVSFHGFDAFVLPNDMFWVNQLRILFEKATVITVVSNMMKEHLVKIGCLPEKIHIIHVGKKVENYDFSLPLDKKIRKFISVGRMVEKKGHFDVVQAFHLLLKNYPDLCLEIVGDGPMLYDIQRYIEENDLSNNIHILGAVSHKETVVYMKKSDAFILCSKIASNGDREGIPTVIMEAQALGLPCVVTNHSGIPEVVPLENKWLMAKEGDISSIARTVDALISAPSSTIRETVVCARRKVESDFNLRIEVNKLIAVYNKISKNSRANEGYYF</sequence>
<dbReference type="Gene3D" id="3.40.50.2000">
    <property type="entry name" value="Glycogen Phosphorylase B"/>
    <property type="match status" value="2"/>
</dbReference>
<evidence type="ECO:0000313" key="4">
    <source>
        <dbReference type="Proteomes" id="UP001501844"/>
    </source>
</evidence>
<dbReference type="Pfam" id="PF13439">
    <property type="entry name" value="Glyco_transf_4"/>
    <property type="match status" value="1"/>
</dbReference>
<dbReference type="PANTHER" id="PTHR12526:SF630">
    <property type="entry name" value="GLYCOSYLTRANSFERASE"/>
    <property type="match status" value="1"/>
</dbReference>
<gene>
    <name evidence="3" type="ORF">GCM10023183_16520</name>
</gene>
<evidence type="ECO:0000259" key="1">
    <source>
        <dbReference type="Pfam" id="PF00534"/>
    </source>
</evidence>
<dbReference type="Pfam" id="PF00534">
    <property type="entry name" value="Glycos_transf_1"/>
    <property type="match status" value="1"/>
</dbReference>
<organism evidence="3 4">
    <name type="scientific">Nibribacter koreensis</name>
    <dbReference type="NCBI Taxonomy" id="1084519"/>
    <lineage>
        <taxon>Bacteria</taxon>
        <taxon>Pseudomonadati</taxon>
        <taxon>Bacteroidota</taxon>
        <taxon>Cytophagia</taxon>
        <taxon>Cytophagales</taxon>
        <taxon>Hymenobacteraceae</taxon>
        <taxon>Nibribacter</taxon>
    </lineage>
</organism>
<dbReference type="InterPro" id="IPR028098">
    <property type="entry name" value="Glyco_trans_4-like_N"/>
</dbReference>
<protein>
    <submittedName>
        <fullName evidence="3">Glycosyltransferase</fullName>
    </submittedName>
</protein>
<keyword evidence="4" id="KW-1185">Reference proteome</keyword>